<dbReference type="Gene3D" id="3.40.640.10">
    <property type="entry name" value="Type I PLP-dependent aspartate aminotransferase-like (Major domain)"/>
    <property type="match status" value="1"/>
</dbReference>
<dbReference type="Gene3D" id="3.90.1150.10">
    <property type="entry name" value="Aspartate Aminotransferase, domain 1"/>
    <property type="match status" value="1"/>
</dbReference>
<comment type="similarity">
    <text evidence="2">Belongs to the class-V pyridoxal-phosphate-dependent aminotransferase family. NifS/IscS subfamily.</text>
</comment>
<comment type="caution">
    <text evidence="6">The sequence shown here is derived from an EMBL/GenBank/DDBJ whole genome shotgun (WGS) entry which is preliminary data.</text>
</comment>
<comment type="catalytic activity">
    <reaction evidence="4">
        <text>(sulfur carrier)-H + L-cysteine = (sulfur carrier)-SH + L-alanine</text>
        <dbReference type="Rhea" id="RHEA:43892"/>
        <dbReference type="Rhea" id="RHEA-COMP:14737"/>
        <dbReference type="Rhea" id="RHEA-COMP:14739"/>
        <dbReference type="ChEBI" id="CHEBI:29917"/>
        <dbReference type="ChEBI" id="CHEBI:35235"/>
        <dbReference type="ChEBI" id="CHEBI:57972"/>
        <dbReference type="ChEBI" id="CHEBI:64428"/>
        <dbReference type="EC" id="2.8.1.7"/>
    </reaction>
</comment>
<comment type="cofactor">
    <cofactor evidence="1">
        <name>pyridoxal 5'-phosphate</name>
        <dbReference type="ChEBI" id="CHEBI:597326"/>
    </cofactor>
</comment>
<dbReference type="InterPro" id="IPR015422">
    <property type="entry name" value="PyrdxlP-dep_Trfase_small"/>
</dbReference>
<protein>
    <submittedName>
        <fullName evidence="6">Cysteine desulfurase IscS</fullName>
    </submittedName>
</protein>
<dbReference type="InterPro" id="IPR015421">
    <property type="entry name" value="PyrdxlP-dep_Trfase_major"/>
</dbReference>
<accession>A0A941W4Q1</accession>
<evidence type="ECO:0000313" key="7">
    <source>
        <dbReference type="Proteomes" id="UP000722750"/>
    </source>
</evidence>
<feature type="domain" description="Aminotransferase class V" evidence="5">
    <location>
        <begin position="5"/>
        <end position="187"/>
    </location>
</feature>
<dbReference type="GO" id="GO:0031071">
    <property type="term" value="F:cysteine desulfurase activity"/>
    <property type="evidence" value="ECO:0007669"/>
    <property type="project" value="UniProtKB-EC"/>
</dbReference>
<gene>
    <name evidence="6" type="ORF">MAG551_01940</name>
</gene>
<evidence type="ECO:0000259" key="5">
    <source>
        <dbReference type="Pfam" id="PF00266"/>
    </source>
</evidence>
<name>A0A941W4Q1_9BACT</name>
<dbReference type="InterPro" id="IPR000192">
    <property type="entry name" value="Aminotrans_V_dom"/>
</dbReference>
<dbReference type="PANTHER" id="PTHR11601:SF34">
    <property type="entry name" value="CYSTEINE DESULFURASE"/>
    <property type="match status" value="1"/>
</dbReference>
<evidence type="ECO:0000256" key="1">
    <source>
        <dbReference type="ARBA" id="ARBA00001933"/>
    </source>
</evidence>
<evidence type="ECO:0000256" key="3">
    <source>
        <dbReference type="ARBA" id="ARBA00022898"/>
    </source>
</evidence>
<dbReference type="SUPFAM" id="SSF53383">
    <property type="entry name" value="PLP-dependent transferases"/>
    <property type="match status" value="1"/>
</dbReference>
<organism evidence="6 7">
    <name type="scientific">Candidatus Scalindua arabica</name>
    <dbReference type="NCBI Taxonomy" id="1127984"/>
    <lineage>
        <taxon>Bacteria</taxon>
        <taxon>Pseudomonadati</taxon>
        <taxon>Planctomycetota</taxon>
        <taxon>Candidatus Brocadiia</taxon>
        <taxon>Candidatus Brocadiales</taxon>
        <taxon>Candidatus Scalinduaceae</taxon>
        <taxon>Candidatus Scalindua</taxon>
    </lineage>
</organism>
<reference evidence="6" key="1">
    <citation type="journal article" date="2021" name="ISME J.">
        <title>Fine-scale metabolic discontinuity in a stratified prokaryote microbiome of a Red Sea deep halocline.</title>
        <authorList>
            <person name="Michoud G."/>
            <person name="Ngugi D.K."/>
            <person name="Barozzi A."/>
            <person name="Merlino G."/>
            <person name="Calleja M.L."/>
            <person name="Delgado-Huertas A."/>
            <person name="Moran X.A.G."/>
            <person name="Daffonchio D."/>
        </authorList>
    </citation>
    <scope>NUCLEOTIDE SEQUENCE</scope>
    <source>
        <strain evidence="6">SuakinDeep_MAG55_1</strain>
    </source>
</reference>
<dbReference type="PANTHER" id="PTHR11601">
    <property type="entry name" value="CYSTEINE DESULFURYLASE FAMILY MEMBER"/>
    <property type="match status" value="1"/>
</dbReference>
<evidence type="ECO:0000313" key="6">
    <source>
        <dbReference type="EMBL" id="MBS1258876.1"/>
    </source>
</evidence>
<dbReference type="AlphaFoldDB" id="A0A941W4Q1"/>
<keyword evidence="3" id="KW-0663">Pyridoxal phosphate</keyword>
<evidence type="ECO:0000256" key="2">
    <source>
        <dbReference type="ARBA" id="ARBA00006490"/>
    </source>
</evidence>
<dbReference type="InterPro" id="IPR015424">
    <property type="entry name" value="PyrdxlP-dep_Trfase"/>
</dbReference>
<sequence>MAKPIYLDHNATTPLDKRVLEKMIPYFSEVYGNASSIDHLHGHHAKQAVQKAREDIAKILGCRKNSEIIITSGATESNNLALIGTFRKYKGKGRHIISSAIEHPCVLDTLEFLKAEGAEVTLLPVDKYGFISINDLEDSIRDDTILISVMFANNEIGIIEPIKEIGQIAKSRNILFRTDAAQAVGHEREMRTGTLNIPATVGFGKSAEVTRKQMETQNIN</sequence>
<dbReference type="Proteomes" id="UP000722750">
    <property type="component" value="Unassembled WGS sequence"/>
</dbReference>
<proteinExistence type="inferred from homology"/>
<dbReference type="Pfam" id="PF00266">
    <property type="entry name" value="Aminotran_5"/>
    <property type="match status" value="1"/>
</dbReference>
<evidence type="ECO:0000256" key="4">
    <source>
        <dbReference type="ARBA" id="ARBA00050776"/>
    </source>
</evidence>
<dbReference type="EMBL" id="JAANXD010000076">
    <property type="protein sequence ID" value="MBS1258876.1"/>
    <property type="molecule type" value="Genomic_DNA"/>
</dbReference>